<comment type="caution">
    <text evidence="4">The sequence shown here is derived from an EMBL/GenBank/DDBJ whole genome shotgun (WGS) entry which is preliminary data.</text>
</comment>
<evidence type="ECO:0000256" key="2">
    <source>
        <dbReference type="ARBA" id="ARBA00022694"/>
    </source>
</evidence>
<dbReference type="Proteomes" id="UP001501337">
    <property type="component" value="Unassembled WGS sequence"/>
</dbReference>
<dbReference type="PANTHER" id="PTHR43464:SF95">
    <property type="entry name" value="TRNA U34 CARBOXYMETHYLTRANSFERASE"/>
    <property type="match status" value="1"/>
</dbReference>
<dbReference type="InterPro" id="IPR010017">
    <property type="entry name" value="CmoB"/>
</dbReference>
<feature type="binding site" evidence="3">
    <location>
        <position position="121"/>
    </location>
    <ligand>
        <name>carboxy-S-adenosyl-L-methionine</name>
        <dbReference type="ChEBI" id="CHEBI:134278"/>
    </ligand>
</feature>
<feature type="binding site" evidence="3">
    <location>
        <position position="126"/>
    </location>
    <ligand>
        <name>carboxy-S-adenosyl-L-methionine</name>
        <dbReference type="ChEBI" id="CHEBI:134278"/>
    </ligand>
</feature>
<dbReference type="EC" id="2.5.1.-" evidence="3"/>
<feature type="binding site" evidence="3">
    <location>
        <position position="107"/>
    </location>
    <ligand>
        <name>carboxy-S-adenosyl-L-methionine</name>
        <dbReference type="ChEBI" id="CHEBI:134278"/>
    </ligand>
</feature>
<keyword evidence="2 3" id="KW-0819">tRNA processing</keyword>
<dbReference type="NCBIfam" id="NF011650">
    <property type="entry name" value="PRK15068.1"/>
    <property type="match status" value="1"/>
</dbReference>
<keyword evidence="5" id="KW-1185">Reference proteome</keyword>
<name>A0ABP7NPG1_9GAMM</name>
<feature type="binding site" evidence="3">
    <location>
        <begin position="168"/>
        <end position="170"/>
    </location>
    <ligand>
        <name>carboxy-S-adenosyl-L-methionine</name>
        <dbReference type="ChEBI" id="CHEBI:134278"/>
    </ligand>
</feature>
<evidence type="ECO:0000313" key="5">
    <source>
        <dbReference type="Proteomes" id="UP001501337"/>
    </source>
</evidence>
<keyword evidence="1 3" id="KW-0808">Transferase</keyword>
<dbReference type="Gene3D" id="3.40.50.150">
    <property type="entry name" value="Vaccinia Virus protein VP39"/>
    <property type="match status" value="1"/>
</dbReference>
<dbReference type="SUPFAM" id="SSF53335">
    <property type="entry name" value="S-adenosyl-L-methionine-dependent methyltransferases"/>
    <property type="match status" value="1"/>
</dbReference>
<dbReference type="PANTHER" id="PTHR43464">
    <property type="entry name" value="METHYLTRANSFERASE"/>
    <property type="match status" value="1"/>
</dbReference>
<comment type="catalytic activity">
    <reaction evidence="3">
        <text>carboxy-S-adenosyl-L-methionine + 5-hydroxyuridine(34) in tRNA = 5-carboxymethoxyuridine(34) in tRNA + S-adenosyl-L-homocysteine + H(+)</text>
        <dbReference type="Rhea" id="RHEA:52848"/>
        <dbReference type="Rhea" id="RHEA-COMP:13381"/>
        <dbReference type="Rhea" id="RHEA-COMP:13383"/>
        <dbReference type="ChEBI" id="CHEBI:15378"/>
        <dbReference type="ChEBI" id="CHEBI:57856"/>
        <dbReference type="ChEBI" id="CHEBI:134278"/>
        <dbReference type="ChEBI" id="CHEBI:136877"/>
        <dbReference type="ChEBI" id="CHEBI:136879"/>
    </reaction>
</comment>
<accession>A0ABP7NPG1</accession>
<gene>
    <name evidence="3 4" type="primary">cmoB</name>
    <name evidence="4" type="ORF">GCM10022278_08200</name>
</gene>
<comment type="caution">
    <text evidence="3">Lacks conserved residue(s) required for the propagation of feature annotation.</text>
</comment>
<feature type="binding site" evidence="3">
    <location>
        <position position="220"/>
    </location>
    <ligand>
        <name>carboxy-S-adenosyl-L-methionine</name>
        <dbReference type="ChEBI" id="CHEBI:134278"/>
    </ligand>
</feature>
<proteinExistence type="inferred from homology"/>
<evidence type="ECO:0000256" key="1">
    <source>
        <dbReference type="ARBA" id="ARBA00022679"/>
    </source>
</evidence>
<evidence type="ECO:0000313" key="4">
    <source>
        <dbReference type="EMBL" id="GAA3951424.1"/>
    </source>
</evidence>
<reference evidence="5" key="1">
    <citation type="journal article" date="2019" name="Int. J. Syst. Evol. Microbiol.">
        <title>The Global Catalogue of Microorganisms (GCM) 10K type strain sequencing project: providing services to taxonomists for standard genome sequencing and annotation.</title>
        <authorList>
            <consortium name="The Broad Institute Genomics Platform"/>
            <consortium name="The Broad Institute Genome Sequencing Center for Infectious Disease"/>
            <person name="Wu L."/>
            <person name="Ma J."/>
        </authorList>
    </citation>
    <scope>NUCLEOTIDE SEQUENCE [LARGE SCALE GENOMIC DNA]</scope>
    <source>
        <strain evidence="5">JCM 17555</strain>
    </source>
</reference>
<comment type="similarity">
    <text evidence="3">Belongs to the class I-like SAM-binding methyltransferase superfamily. CmoB family.</text>
</comment>
<feature type="binding site" evidence="3">
    <location>
        <position position="335"/>
    </location>
    <ligand>
        <name>carboxy-S-adenosyl-L-methionine</name>
        <dbReference type="ChEBI" id="CHEBI:134278"/>
    </ligand>
</feature>
<feature type="binding site" evidence="3">
    <location>
        <position position="216"/>
    </location>
    <ligand>
        <name>carboxy-S-adenosyl-L-methionine</name>
        <dbReference type="ChEBI" id="CHEBI:134278"/>
    </ligand>
</feature>
<protein>
    <recommendedName>
        <fullName evidence="3">tRNA U34 carboxymethyltransferase</fullName>
        <ecNumber evidence="3">2.5.1.-</ecNumber>
    </recommendedName>
</protein>
<feature type="binding site" evidence="3">
    <location>
        <position position="146"/>
    </location>
    <ligand>
        <name>carboxy-S-adenosyl-L-methionine</name>
        <dbReference type="ChEBI" id="CHEBI:134278"/>
    </ligand>
</feature>
<dbReference type="Pfam" id="PF08003">
    <property type="entry name" value="Methyltransf_9"/>
    <property type="match status" value="1"/>
</dbReference>
<comment type="function">
    <text evidence="3">Catalyzes carboxymethyl transfer from carboxy-S-adenosyl-L-methionine (Cx-SAM) to 5-hydroxyuridine (ho5U) to form 5-carboxymethoxyuridine (cmo5U) at position 34 in tRNAs.</text>
</comment>
<organism evidence="4 5">
    <name type="scientific">Allohahella marinimesophila</name>
    <dbReference type="NCBI Taxonomy" id="1054972"/>
    <lineage>
        <taxon>Bacteria</taxon>
        <taxon>Pseudomonadati</taxon>
        <taxon>Pseudomonadota</taxon>
        <taxon>Gammaproteobacteria</taxon>
        <taxon>Oceanospirillales</taxon>
        <taxon>Hahellaceae</taxon>
        <taxon>Allohahella</taxon>
    </lineage>
</organism>
<evidence type="ECO:0000256" key="3">
    <source>
        <dbReference type="HAMAP-Rule" id="MF_01590"/>
    </source>
</evidence>
<dbReference type="EMBL" id="BAABBO010000001">
    <property type="protein sequence ID" value="GAA3951424.1"/>
    <property type="molecule type" value="Genomic_DNA"/>
</dbReference>
<dbReference type="NCBIfam" id="TIGR00452">
    <property type="entry name" value="tRNA 5-methoxyuridine(34)/uridine 5-oxyacetic acid(34) synthase CmoB"/>
    <property type="match status" value="1"/>
</dbReference>
<dbReference type="InterPro" id="IPR027555">
    <property type="entry name" value="Mo5U34_MeTrfas-like"/>
</dbReference>
<dbReference type="InterPro" id="IPR029063">
    <property type="entry name" value="SAM-dependent_MTases_sf"/>
</dbReference>
<dbReference type="CDD" id="cd02440">
    <property type="entry name" value="AdoMet_MTases"/>
    <property type="match status" value="1"/>
</dbReference>
<dbReference type="RefSeq" id="WP_344803537.1">
    <property type="nucleotide sequence ID" value="NZ_BAABBO010000001.1"/>
</dbReference>
<sequence>MSKPWANYTSFYDRLLLPAFEALSRRADDEIAECYRDAAAAFIAQRDHGDQVAWQAAMDALQALAIDGPITSRLNDPVVSLSTQQPPSPALKEQLTAALDGLHPWRKGPFRLFDVFIDTEWHSDWKWQRLEPWLDPLKGRAILDVGCGSGYHCWRARGAGASLVVGVDPSIKFLYQFAALKHFMPDEPVFYLPMRSEDLPAQSGQRSRLFDTVLSMGVLYHRKEPLNHINELKSALRPGGQLVIETLVVDGDAQTVLMPEDRYAQMRNVWFIPSPEMLMLWLRRCGLKNVRLCDVSTTTVEEQRATPWMRFQSLRDFLSPDDPTRTIEGYPAPKRAIITATAV</sequence>
<comment type="subunit">
    <text evidence="3">Homotetramer.</text>
</comment>
<dbReference type="HAMAP" id="MF_01590">
    <property type="entry name" value="tRNA_carboxymethyltr_CmoB"/>
    <property type="match status" value="1"/>
</dbReference>